<sequence>MGLTTALLLQEEGHQVTVVAQHFPGDMSTTQYTSPWAGANWCGGASSDCTDQQEAPEAGVKVVDCIECATNMGPLKLPWFTLKTPQLDQDYCDSQSMVPTFGGCGHFRLLKSKERPLPCDYAYSYKSVSQPIGHIADLWTAHPETKVIVNCSGLSARDLGGVRDPGVYPIRGQTLLVRAPLLGQTLTAISPEGVSYVIPRGDGTVVIGGTYQQFSEKAEPDEDTIEYILTGCLRLAPGLVADQDQSFDSRRELLRQAILRVNVGFRPARIGGARVEVEEVGGTISLGQLAAGTPGGVA</sequence>
<comment type="similarity">
    <text evidence="2">Belongs to the DAMOX/DASOX family.</text>
</comment>
<dbReference type="SUPFAM" id="SSF54373">
    <property type="entry name" value="FAD-linked reductases, C-terminal domain"/>
    <property type="match status" value="1"/>
</dbReference>
<dbReference type="InterPro" id="IPR006076">
    <property type="entry name" value="FAD-dep_OxRdtase"/>
</dbReference>
<evidence type="ECO:0000256" key="5">
    <source>
        <dbReference type="ARBA" id="ARBA00023002"/>
    </source>
</evidence>
<dbReference type="GO" id="GO:0071949">
    <property type="term" value="F:FAD binding"/>
    <property type="evidence" value="ECO:0007669"/>
    <property type="project" value="InterPro"/>
</dbReference>
<evidence type="ECO:0000256" key="3">
    <source>
        <dbReference type="ARBA" id="ARBA00022630"/>
    </source>
</evidence>
<dbReference type="Gene3D" id="3.30.9.10">
    <property type="entry name" value="D-Amino Acid Oxidase, subunit A, domain 2"/>
    <property type="match status" value="1"/>
</dbReference>
<dbReference type="GO" id="GO:0019478">
    <property type="term" value="P:D-amino acid catabolic process"/>
    <property type="evidence" value="ECO:0007669"/>
    <property type="project" value="TreeGrafter"/>
</dbReference>
<organism evidence="7 8">
    <name type="scientific">Tieghemiomyces parasiticus</name>
    <dbReference type="NCBI Taxonomy" id="78921"/>
    <lineage>
        <taxon>Eukaryota</taxon>
        <taxon>Fungi</taxon>
        <taxon>Fungi incertae sedis</taxon>
        <taxon>Zoopagomycota</taxon>
        <taxon>Kickxellomycotina</taxon>
        <taxon>Dimargaritomycetes</taxon>
        <taxon>Dimargaritales</taxon>
        <taxon>Dimargaritaceae</taxon>
        <taxon>Tieghemiomyces</taxon>
    </lineage>
</organism>
<feature type="domain" description="FAD dependent oxidoreductase" evidence="6">
    <location>
        <begin position="145"/>
        <end position="245"/>
    </location>
</feature>
<dbReference type="Proteomes" id="UP001150569">
    <property type="component" value="Unassembled WGS sequence"/>
</dbReference>
<dbReference type="GO" id="GO:0005737">
    <property type="term" value="C:cytoplasm"/>
    <property type="evidence" value="ECO:0007669"/>
    <property type="project" value="TreeGrafter"/>
</dbReference>
<reference evidence="7" key="1">
    <citation type="submission" date="2022-07" db="EMBL/GenBank/DDBJ databases">
        <title>Phylogenomic reconstructions and comparative analyses of Kickxellomycotina fungi.</title>
        <authorList>
            <person name="Reynolds N.K."/>
            <person name="Stajich J.E."/>
            <person name="Barry K."/>
            <person name="Grigoriev I.V."/>
            <person name="Crous P."/>
            <person name="Smith M.E."/>
        </authorList>
    </citation>
    <scope>NUCLEOTIDE SEQUENCE</scope>
    <source>
        <strain evidence="7">RSA 861</strain>
    </source>
</reference>
<keyword evidence="5" id="KW-0560">Oxidoreductase</keyword>
<dbReference type="EMBL" id="JANBPT010000055">
    <property type="protein sequence ID" value="KAJ1928899.1"/>
    <property type="molecule type" value="Genomic_DNA"/>
</dbReference>
<dbReference type="Pfam" id="PF01266">
    <property type="entry name" value="DAO"/>
    <property type="match status" value="1"/>
</dbReference>
<gene>
    <name evidence="7" type="ORF">IWQ60_001642</name>
</gene>
<comment type="caution">
    <text evidence="7">The sequence shown here is derived from an EMBL/GenBank/DDBJ whole genome shotgun (WGS) entry which is preliminary data.</text>
</comment>
<comment type="cofactor">
    <cofactor evidence="1">
        <name>FAD</name>
        <dbReference type="ChEBI" id="CHEBI:57692"/>
    </cofactor>
</comment>
<dbReference type="PANTHER" id="PTHR11530">
    <property type="entry name" value="D-AMINO ACID OXIDASE"/>
    <property type="match status" value="1"/>
</dbReference>
<evidence type="ECO:0000313" key="8">
    <source>
        <dbReference type="Proteomes" id="UP001150569"/>
    </source>
</evidence>
<dbReference type="InterPro" id="IPR023209">
    <property type="entry name" value="DAO"/>
</dbReference>
<evidence type="ECO:0000256" key="4">
    <source>
        <dbReference type="ARBA" id="ARBA00022827"/>
    </source>
</evidence>
<accession>A0A9W8AGM7</accession>
<keyword evidence="8" id="KW-1185">Reference proteome</keyword>
<name>A0A9W8AGM7_9FUNG</name>
<protein>
    <recommendedName>
        <fullName evidence="6">FAD dependent oxidoreductase domain-containing protein</fullName>
    </recommendedName>
</protein>
<dbReference type="Gene3D" id="3.40.50.720">
    <property type="entry name" value="NAD(P)-binding Rossmann-like Domain"/>
    <property type="match status" value="1"/>
</dbReference>
<dbReference type="AlphaFoldDB" id="A0A9W8AGM7"/>
<evidence type="ECO:0000256" key="2">
    <source>
        <dbReference type="ARBA" id="ARBA00006730"/>
    </source>
</evidence>
<dbReference type="GO" id="GO:0003884">
    <property type="term" value="F:D-amino-acid oxidase activity"/>
    <property type="evidence" value="ECO:0007669"/>
    <property type="project" value="InterPro"/>
</dbReference>
<keyword evidence="4" id="KW-0274">FAD</keyword>
<keyword evidence="3" id="KW-0285">Flavoprotein</keyword>
<dbReference type="SUPFAM" id="SSF51971">
    <property type="entry name" value="Nucleotide-binding domain"/>
    <property type="match status" value="1"/>
</dbReference>
<evidence type="ECO:0000259" key="6">
    <source>
        <dbReference type="Pfam" id="PF01266"/>
    </source>
</evidence>
<dbReference type="OrthoDB" id="2015447at2759"/>
<dbReference type="PANTHER" id="PTHR11530:SF11">
    <property type="entry name" value="D-ASPARTATE OXIDASE"/>
    <property type="match status" value="1"/>
</dbReference>
<evidence type="ECO:0000256" key="1">
    <source>
        <dbReference type="ARBA" id="ARBA00001974"/>
    </source>
</evidence>
<proteinExistence type="inferred from homology"/>
<evidence type="ECO:0000313" key="7">
    <source>
        <dbReference type="EMBL" id="KAJ1928899.1"/>
    </source>
</evidence>